<dbReference type="HOGENOM" id="CLU_1727709_0_0_9"/>
<dbReference type="Proteomes" id="UP000002651">
    <property type="component" value="Chromosome"/>
</dbReference>
<evidence type="ECO:0000256" key="1">
    <source>
        <dbReference type="SAM" id="SignalP"/>
    </source>
</evidence>
<proteinExistence type="predicted"/>
<protein>
    <submittedName>
        <fullName evidence="2">Uncharacterized protein</fullName>
    </submittedName>
</protein>
<dbReference type="GeneID" id="11241156"/>
<dbReference type="EMBL" id="CP002905">
    <property type="protein sequence ID" value="AEP88470.1"/>
    <property type="molecule type" value="Genomic_DNA"/>
</dbReference>
<dbReference type="KEGG" id="bst:GYO_3899"/>
<dbReference type="AlphaFoldDB" id="G4P1E1"/>
<dbReference type="STRING" id="1052585.GYO_3899"/>
<gene>
    <name evidence="2" type="ordered locus">GYO_3899</name>
</gene>
<organism evidence="2 3">
    <name type="scientific">Bacillus spizizenii (strain DSM 15029 / JCM 12233 / NBRC 101239 / NRRL B-23049 / TU-B-10)</name>
    <name type="common">Bacillus subtilis subsp. spizizenii</name>
    <dbReference type="NCBI Taxonomy" id="1052585"/>
    <lineage>
        <taxon>Bacteria</taxon>
        <taxon>Bacillati</taxon>
        <taxon>Bacillota</taxon>
        <taxon>Bacilli</taxon>
        <taxon>Bacillales</taxon>
        <taxon>Bacillaceae</taxon>
        <taxon>Bacillus</taxon>
    </lineage>
</organism>
<keyword evidence="1" id="KW-0732">Signal</keyword>
<dbReference type="RefSeq" id="WP_014115360.1">
    <property type="nucleotide sequence ID" value="NC_016047.1"/>
</dbReference>
<accession>G4P1E1</accession>
<feature type="signal peptide" evidence="1">
    <location>
        <begin position="1"/>
        <end position="29"/>
    </location>
</feature>
<name>G4P1E1_BACS4</name>
<reference evidence="2 3" key="1">
    <citation type="journal article" date="2012" name="J. Bacteriol.">
        <title>Whole-genome sequences of Bacillus subtilis and close relatives.</title>
        <authorList>
            <person name="Earl A.M."/>
            <person name="Eppinger M."/>
            <person name="Fricke W.F."/>
            <person name="Rosovitz M.J."/>
            <person name="Rasko D.A."/>
            <person name="Daugherty S."/>
            <person name="Losick R."/>
            <person name="Kolter R."/>
            <person name="Ravel J."/>
        </authorList>
    </citation>
    <scope>NUCLEOTIDE SEQUENCE [LARGE SCALE GENOMIC DNA]</scope>
    <source>
        <strain evidence="3">DSM 15029 / JCM 12233 / NBRC 101239 / NRRL B-23049 / TU-B-10</strain>
    </source>
</reference>
<keyword evidence="3" id="KW-1185">Reference proteome</keyword>
<evidence type="ECO:0000313" key="2">
    <source>
        <dbReference type="EMBL" id="AEP88470.1"/>
    </source>
</evidence>
<evidence type="ECO:0000313" key="3">
    <source>
        <dbReference type="Proteomes" id="UP000002651"/>
    </source>
</evidence>
<feature type="chain" id="PRO_5003466851" evidence="1">
    <location>
        <begin position="30"/>
        <end position="150"/>
    </location>
</feature>
<sequence length="150" mass="16734">MKTKLKKLIGAITIVSLVLTGFAVSNASAKGNTKDTNFSFHFTNSTSGKYEYTGSREKRDNTSAYMSVKSINMTGSVHYYAELVTSSGKSFSKRYRNVFGNNFRLYPKTQYLKNYAHEDYKKTIKVKIKATGYGTVNSWGASGVWSPDSI</sequence>